<evidence type="ECO:0000256" key="2">
    <source>
        <dbReference type="ARBA" id="ARBA00004651"/>
    </source>
</evidence>
<dbReference type="InterPro" id="IPR003594">
    <property type="entry name" value="HATPase_dom"/>
</dbReference>
<feature type="domain" description="PAS" evidence="14">
    <location>
        <begin position="260"/>
        <end position="333"/>
    </location>
</feature>
<dbReference type="CDD" id="cd00082">
    <property type="entry name" value="HisKA"/>
    <property type="match status" value="1"/>
</dbReference>
<feature type="domain" description="Histidine kinase" evidence="13">
    <location>
        <begin position="384"/>
        <end position="605"/>
    </location>
</feature>
<keyword evidence="6" id="KW-0808">Transferase</keyword>
<dbReference type="CDD" id="cd16922">
    <property type="entry name" value="HATPase_EvgS-ArcB-TorS-like"/>
    <property type="match status" value="1"/>
</dbReference>
<dbReference type="GO" id="GO:0006355">
    <property type="term" value="P:regulation of DNA-templated transcription"/>
    <property type="evidence" value="ECO:0007669"/>
    <property type="project" value="InterPro"/>
</dbReference>
<dbReference type="SMART" id="SM00387">
    <property type="entry name" value="HATPase_c"/>
    <property type="match status" value="1"/>
</dbReference>
<dbReference type="PROSITE" id="PS50112">
    <property type="entry name" value="PAS"/>
    <property type="match status" value="1"/>
</dbReference>
<dbReference type="Gene3D" id="3.30.450.20">
    <property type="entry name" value="PAS domain"/>
    <property type="match status" value="2"/>
</dbReference>
<keyword evidence="7" id="KW-0547">Nucleotide-binding</keyword>
<sequence length="610" mass="68721">MRPFRIRLALIMMILIGLSVIVAGYTMGRVFKTTHINALEQTMVREINLLKATFPFHDASDPTSAATRKYYSDRALELDRLTDSRVTFINKDGVVIGDSESDPATMDNHLNREEIRTAVDGSYGQSIRYSETLRQDMLYVALPVNSDQSDMIEIPSGKFDGYIRLSMSLQAVDQGLQRGWMIMFGALGLLFLIVAIVSYRVARGLTFPIEHITKVAHRITKLEYDARVKVTRRDEIGQLGLAINGMADSLQSQLKTIRDNEALLQSVLANMTGGIVLIDAGQSIALVNREAERMLSIQASKVTGKPYTELKRHYELTRTIEESVVLQERMHEEVSVFSPEERLIRMDGVPMYEDHGGYRGMLFLLQDVTAIRRLESMRSEFVANVSHELKTPVAAVKGFAETLLSGGVQDKETERSFLKIIYDEGDRLNRLIGDILELSKIESKRAPLECSPVHMHSFFEMVLGTLSKVAEKKQIRLEMNVPEELYIEADEDKMKQIFINLLSNGINYTPEGGRVKLQVKMDETSEQEQVVFAVSDTGIGIPKKDLPRIFERFYRVDKGRSRNSGGTGLGLSIVKHLVELHHGKLSVESELGMGSTFRVTLPLIQEEEKL</sequence>
<dbReference type="NCBIfam" id="NF046044">
    <property type="entry name" value="PnpS"/>
    <property type="match status" value="1"/>
</dbReference>
<evidence type="ECO:0000256" key="8">
    <source>
        <dbReference type="ARBA" id="ARBA00022777"/>
    </source>
</evidence>
<keyword evidence="12" id="KW-0812">Transmembrane</keyword>
<evidence type="ECO:0000259" key="14">
    <source>
        <dbReference type="PROSITE" id="PS50112"/>
    </source>
</evidence>
<reference evidence="16 17" key="1">
    <citation type="submission" date="2018-06" db="EMBL/GenBank/DDBJ databases">
        <title>Isolation of heavy metals resistant Paenibacillus silvae NC2 from Gold-Copper mine in ZiJin, China.</title>
        <authorList>
            <person name="Xu J."/>
            <person name="Mazhar H.S."/>
            <person name="Rensing C."/>
        </authorList>
    </citation>
    <scope>NUCLEOTIDE SEQUENCE [LARGE SCALE GENOMIC DNA]</scope>
    <source>
        <strain evidence="16 17">NC2</strain>
    </source>
</reference>
<protein>
    <recommendedName>
        <fullName evidence="3">histidine kinase</fullName>
        <ecNumber evidence="3">2.7.13.3</ecNumber>
    </recommendedName>
</protein>
<dbReference type="InterPro" id="IPR035965">
    <property type="entry name" value="PAS-like_dom_sf"/>
</dbReference>
<dbReference type="FunFam" id="1.10.287.130:FF:000008">
    <property type="entry name" value="Two-component sensor histidine kinase"/>
    <property type="match status" value="1"/>
</dbReference>
<evidence type="ECO:0000256" key="12">
    <source>
        <dbReference type="SAM" id="Phobius"/>
    </source>
</evidence>
<keyword evidence="8 16" id="KW-0418">Kinase</keyword>
<dbReference type="Proteomes" id="UP000249204">
    <property type="component" value="Unassembled WGS sequence"/>
</dbReference>
<dbReference type="GO" id="GO:0005886">
    <property type="term" value="C:plasma membrane"/>
    <property type="evidence" value="ECO:0007669"/>
    <property type="project" value="UniProtKB-SubCell"/>
</dbReference>
<dbReference type="InterPro" id="IPR005467">
    <property type="entry name" value="His_kinase_dom"/>
</dbReference>
<accession>A0A2W6N7Q1</accession>
<dbReference type="Pfam" id="PF00672">
    <property type="entry name" value="HAMP"/>
    <property type="match status" value="1"/>
</dbReference>
<keyword evidence="12" id="KW-1133">Transmembrane helix</keyword>
<evidence type="ECO:0000256" key="10">
    <source>
        <dbReference type="ARBA" id="ARBA00023012"/>
    </source>
</evidence>
<organism evidence="16 17">
    <name type="scientific">Paenibacillus silvae</name>
    <dbReference type="NCBI Taxonomy" id="1325358"/>
    <lineage>
        <taxon>Bacteria</taxon>
        <taxon>Bacillati</taxon>
        <taxon>Bacillota</taxon>
        <taxon>Bacilli</taxon>
        <taxon>Bacillales</taxon>
        <taxon>Paenibacillaceae</taxon>
        <taxon>Paenibacillus</taxon>
    </lineage>
</organism>
<evidence type="ECO:0000256" key="11">
    <source>
        <dbReference type="ARBA" id="ARBA00023136"/>
    </source>
</evidence>
<evidence type="ECO:0000256" key="3">
    <source>
        <dbReference type="ARBA" id="ARBA00012438"/>
    </source>
</evidence>
<keyword evidence="10" id="KW-0902">Two-component regulatory system</keyword>
<dbReference type="RefSeq" id="WP_111273808.1">
    <property type="nucleotide sequence ID" value="NZ_QKWW01000153.1"/>
</dbReference>
<proteinExistence type="predicted"/>
<evidence type="ECO:0000256" key="4">
    <source>
        <dbReference type="ARBA" id="ARBA00022475"/>
    </source>
</evidence>
<dbReference type="FunFam" id="3.30.565.10:FF:000006">
    <property type="entry name" value="Sensor histidine kinase WalK"/>
    <property type="match status" value="1"/>
</dbReference>
<dbReference type="InterPro" id="IPR000014">
    <property type="entry name" value="PAS"/>
</dbReference>
<dbReference type="SUPFAM" id="SSF158472">
    <property type="entry name" value="HAMP domain-like"/>
    <property type="match status" value="1"/>
</dbReference>
<dbReference type="AlphaFoldDB" id="A0A2W6N7Q1"/>
<dbReference type="PROSITE" id="PS50885">
    <property type="entry name" value="HAMP"/>
    <property type="match status" value="1"/>
</dbReference>
<dbReference type="PRINTS" id="PR00344">
    <property type="entry name" value="BCTRLSENSOR"/>
</dbReference>
<dbReference type="EMBL" id="QKWW01000153">
    <property type="protein sequence ID" value="PZT51937.1"/>
    <property type="molecule type" value="Genomic_DNA"/>
</dbReference>
<dbReference type="InterPro" id="IPR004358">
    <property type="entry name" value="Sig_transdc_His_kin-like_C"/>
</dbReference>
<keyword evidence="4" id="KW-1003">Cell membrane</keyword>
<dbReference type="Gene3D" id="1.10.287.130">
    <property type="match status" value="1"/>
</dbReference>
<dbReference type="PANTHER" id="PTHR45453">
    <property type="entry name" value="PHOSPHATE REGULON SENSOR PROTEIN PHOR"/>
    <property type="match status" value="1"/>
</dbReference>
<dbReference type="Gene3D" id="3.30.565.10">
    <property type="entry name" value="Histidine kinase-like ATPase, C-terminal domain"/>
    <property type="match status" value="1"/>
</dbReference>
<dbReference type="NCBIfam" id="TIGR00229">
    <property type="entry name" value="sensory_box"/>
    <property type="match status" value="1"/>
</dbReference>
<dbReference type="SMART" id="SM00388">
    <property type="entry name" value="HisKA"/>
    <property type="match status" value="1"/>
</dbReference>
<dbReference type="Gene3D" id="1.10.8.500">
    <property type="entry name" value="HAMP domain in histidine kinase"/>
    <property type="match status" value="1"/>
</dbReference>
<evidence type="ECO:0000256" key="5">
    <source>
        <dbReference type="ARBA" id="ARBA00022553"/>
    </source>
</evidence>
<dbReference type="SUPFAM" id="SSF55785">
    <property type="entry name" value="PYP-like sensor domain (PAS domain)"/>
    <property type="match status" value="1"/>
</dbReference>
<dbReference type="GO" id="GO:0016036">
    <property type="term" value="P:cellular response to phosphate starvation"/>
    <property type="evidence" value="ECO:0007669"/>
    <property type="project" value="TreeGrafter"/>
</dbReference>
<dbReference type="InterPro" id="IPR003660">
    <property type="entry name" value="HAMP_dom"/>
</dbReference>
<dbReference type="GO" id="GO:0004721">
    <property type="term" value="F:phosphoprotein phosphatase activity"/>
    <property type="evidence" value="ECO:0007669"/>
    <property type="project" value="TreeGrafter"/>
</dbReference>
<evidence type="ECO:0000259" key="15">
    <source>
        <dbReference type="PROSITE" id="PS50885"/>
    </source>
</evidence>
<comment type="subcellular location">
    <subcellularLocation>
        <location evidence="2">Cell membrane</location>
        <topology evidence="2">Multi-pass membrane protein</topology>
    </subcellularLocation>
</comment>
<dbReference type="CDD" id="cd06225">
    <property type="entry name" value="HAMP"/>
    <property type="match status" value="1"/>
</dbReference>
<dbReference type="SUPFAM" id="SSF55874">
    <property type="entry name" value="ATPase domain of HSP90 chaperone/DNA topoisomerase II/histidine kinase"/>
    <property type="match status" value="1"/>
</dbReference>
<evidence type="ECO:0000313" key="16">
    <source>
        <dbReference type="EMBL" id="PZT51937.1"/>
    </source>
</evidence>
<dbReference type="Pfam" id="PF02518">
    <property type="entry name" value="HATPase_c"/>
    <property type="match status" value="1"/>
</dbReference>
<dbReference type="PANTHER" id="PTHR45453:SF1">
    <property type="entry name" value="PHOSPHATE REGULON SENSOR PROTEIN PHOR"/>
    <property type="match status" value="1"/>
</dbReference>
<dbReference type="SMART" id="SM00091">
    <property type="entry name" value="PAS"/>
    <property type="match status" value="1"/>
</dbReference>
<dbReference type="InterPro" id="IPR036890">
    <property type="entry name" value="HATPase_C_sf"/>
</dbReference>
<evidence type="ECO:0000256" key="1">
    <source>
        <dbReference type="ARBA" id="ARBA00000085"/>
    </source>
</evidence>
<dbReference type="SMART" id="SM00304">
    <property type="entry name" value="HAMP"/>
    <property type="match status" value="1"/>
</dbReference>
<comment type="caution">
    <text evidence="16">The sequence shown here is derived from an EMBL/GenBank/DDBJ whole genome shotgun (WGS) entry which is preliminary data.</text>
</comment>
<keyword evidence="11 12" id="KW-0472">Membrane</keyword>
<dbReference type="InterPro" id="IPR036097">
    <property type="entry name" value="HisK_dim/P_sf"/>
</dbReference>
<dbReference type="Pfam" id="PF00989">
    <property type="entry name" value="PAS"/>
    <property type="match status" value="1"/>
</dbReference>
<dbReference type="SUPFAM" id="SSF47384">
    <property type="entry name" value="Homodimeric domain of signal transducing histidine kinase"/>
    <property type="match status" value="1"/>
</dbReference>
<evidence type="ECO:0000313" key="17">
    <source>
        <dbReference type="Proteomes" id="UP000249204"/>
    </source>
</evidence>
<feature type="domain" description="HAMP" evidence="15">
    <location>
        <begin position="203"/>
        <end position="255"/>
    </location>
</feature>
<keyword evidence="5" id="KW-0597">Phosphoprotein</keyword>
<dbReference type="InterPro" id="IPR050351">
    <property type="entry name" value="BphY/WalK/GraS-like"/>
</dbReference>
<evidence type="ECO:0000256" key="7">
    <source>
        <dbReference type="ARBA" id="ARBA00022741"/>
    </source>
</evidence>
<dbReference type="Pfam" id="PF00512">
    <property type="entry name" value="HisKA"/>
    <property type="match status" value="1"/>
</dbReference>
<dbReference type="CDD" id="cd00130">
    <property type="entry name" value="PAS"/>
    <property type="match status" value="1"/>
</dbReference>
<feature type="transmembrane region" description="Helical" evidence="12">
    <location>
        <begin position="180"/>
        <end position="199"/>
    </location>
</feature>
<evidence type="ECO:0000256" key="9">
    <source>
        <dbReference type="ARBA" id="ARBA00022840"/>
    </source>
</evidence>
<dbReference type="GO" id="GO:0005524">
    <property type="term" value="F:ATP binding"/>
    <property type="evidence" value="ECO:0007669"/>
    <property type="project" value="UniProtKB-KW"/>
</dbReference>
<evidence type="ECO:0000259" key="13">
    <source>
        <dbReference type="PROSITE" id="PS50109"/>
    </source>
</evidence>
<comment type="catalytic activity">
    <reaction evidence="1">
        <text>ATP + protein L-histidine = ADP + protein N-phospho-L-histidine.</text>
        <dbReference type="EC" id="2.7.13.3"/>
    </reaction>
</comment>
<dbReference type="EC" id="2.7.13.3" evidence="3"/>
<keyword evidence="9" id="KW-0067">ATP-binding</keyword>
<gene>
    <name evidence="16" type="ORF">DN757_30130</name>
</gene>
<name>A0A2W6N7Q1_9BACL</name>
<dbReference type="InterPro" id="IPR003661">
    <property type="entry name" value="HisK_dim/P_dom"/>
</dbReference>
<dbReference type="PROSITE" id="PS50109">
    <property type="entry name" value="HIS_KIN"/>
    <property type="match status" value="1"/>
</dbReference>
<feature type="transmembrane region" description="Helical" evidence="12">
    <location>
        <begin position="6"/>
        <end position="27"/>
    </location>
</feature>
<dbReference type="GO" id="GO:0000155">
    <property type="term" value="F:phosphorelay sensor kinase activity"/>
    <property type="evidence" value="ECO:0007669"/>
    <property type="project" value="InterPro"/>
</dbReference>
<evidence type="ECO:0000256" key="6">
    <source>
        <dbReference type="ARBA" id="ARBA00022679"/>
    </source>
</evidence>
<dbReference type="InterPro" id="IPR013767">
    <property type="entry name" value="PAS_fold"/>
</dbReference>